<dbReference type="Pfam" id="PF00892">
    <property type="entry name" value="EamA"/>
    <property type="match status" value="1"/>
</dbReference>
<feature type="transmembrane region" description="Helical" evidence="1">
    <location>
        <begin position="285"/>
        <end position="305"/>
    </location>
</feature>
<dbReference type="RefSeq" id="WP_377044067.1">
    <property type="nucleotide sequence ID" value="NZ_JBHLUN010000006.1"/>
</dbReference>
<gene>
    <name evidence="3" type="ORF">ACFFGY_08630</name>
</gene>
<keyword evidence="4" id="KW-1185">Reference proteome</keyword>
<feature type="transmembrane region" description="Helical" evidence="1">
    <location>
        <begin position="41"/>
        <end position="59"/>
    </location>
</feature>
<feature type="transmembrane region" description="Helical" evidence="1">
    <location>
        <begin position="159"/>
        <end position="179"/>
    </location>
</feature>
<dbReference type="PANTHER" id="PTHR22911">
    <property type="entry name" value="ACYL-MALONYL CONDENSING ENZYME-RELATED"/>
    <property type="match status" value="1"/>
</dbReference>
<dbReference type="PANTHER" id="PTHR22911:SF137">
    <property type="entry name" value="SOLUTE CARRIER FAMILY 35 MEMBER G2-RELATED"/>
    <property type="match status" value="1"/>
</dbReference>
<name>A0ABV6JRF2_9PROT</name>
<dbReference type="InterPro" id="IPR037185">
    <property type="entry name" value="EmrE-like"/>
</dbReference>
<feature type="transmembrane region" description="Helical" evidence="1">
    <location>
        <begin position="241"/>
        <end position="265"/>
    </location>
</feature>
<dbReference type="Gene3D" id="1.10.3730.20">
    <property type="match status" value="1"/>
</dbReference>
<reference evidence="3 4" key="1">
    <citation type="submission" date="2024-09" db="EMBL/GenBank/DDBJ databases">
        <authorList>
            <person name="Sun Q."/>
            <person name="Mori K."/>
        </authorList>
    </citation>
    <scope>NUCLEOTIDE SEQUENCE [LARGE SCALE GENOMIC DNA]</scope>
    <source>
        <strain evidence="3 4">TBRC 5777</strain>
    </source>
</reference>
<evidence type="ECO:0000259" key="2">
    <source>
        <dbReference type="Pfam" id="PF00892"/>
    </source>
</evidence>
<feature type="domain" description="EamA" evidence="2">
    <location>
        <begin position="164"/>
        <end position="304"/>
    </location>
</feature>
<proteinExistence type="predicted"/>
<comment type="caution">
    <text evidence="3">The sequence shown here is derived from an EMBL/GenBank/DDBJ whole genome shotgun (WGS) entry which is preliminary data.</text>
</comment>
<evidence type="ECO:0000256" key="1">
    <source>
        <dbReference type="SAM" id="Phobius"/>
    </source>
</evidence>
<keyword evidence="1" id="KW-0812">Transmembrane</keyword>
<evidence type="ECO:0000313" key="4">
    <source>
        <dbReference type="Proteomes" id="UP001589865"/>
    </source>
</evidence>
<keyword evidence="1" id="KW-0472">Membrane</keyword>
<keyword evidence="1" id="KW-1133">Transmembrane helix</keyword>
<evidence type="ECO:0000313" key="3">
    <source>
        <dbReference type="EMBL" id="MFC0408308.1"/>
    </source>
</evidence>
<feature type="transmembrane region" description="Helical" evidence="1">
    <location>
        <begin position="71"/>
        <end position="97"/>
    </location>
</feature>
<sequence>MITSPFWLPATLGAAAFQSWRTALQQRLRGSMSVNAAGLVRYLYGAPTAAVLLAILLLVEGRGVPLPEELGWFFVWALLGGITQILGTNLLILSFGYRNFVVGTAYSKTDAMQGSVLGLLFLGEALRPLAWAGVAVSLVGVLVLSLTGKSTGLGGLLRAIGQPAALCGLGAGLGFAATGMFTKLTAATLPADTDALRRALTTLVAMNLLQSVMQGAWMLWREPAQLRAVFTGWRVALPVGVLSAMGSACWFTGFVLAPLGLVRAVGQVEILLTMTLGRFYLRESFTAAEVGGAVTVVAGVLLVLLGA</sequence>
<dbReference type="Proteomes" id="UP001589865">
    <property type="component" value="Unassembled WGS sequence"/>
</dbReference>
<protein>
    <submittedName>
        <fullName evidence="3">EamA family transporter</fullName>
    </submittedName>
</protein>
<dbReference type="EMBL" id="JBHLUN010000006">
    <property type="protein sequence ID" value="MFC0408308.1"/>
    <property type="molecule type" value="Genomic_DNA"/>
</dbReference>
<dbReference type="SUPFAM" id="SSF103481">
    <property type="entry name" value="Multidrug resistance efflux transporter EmrE"/>
    <property type="match status" value="2"/>
</dbReference>
<accession>A0ABV6JRF2</accession>
<organism evidence="3 4">
    <name type="scientific">Roseomonas elaeocarpi</name>
    <dbReference type="NCBI Taxonomy" id="907779"/>
    <lineage>
        <taxon>Bacteria</taxon>
        <taxon>Pseudomonadati</taxon>
        <taxon>Pseudomonadota</taxon>
        <taxon>Alphaproteobacteria</taxon>
        <taxon>Acetobacterales</taxon>
        <taxon>Roseomonadaceae</taxon>
        <taxon>Roseomonas</taxon>
    </lineage>
</organism>
<dbReference type="InterPro" id="IPR000620">
    <property type="entry name" value="EamA_dom"/>
</dbReference>